<dbReference type="CDD" id="cd00622">
    <property type="entry name" value="PLPDE_III_ODC"/>
    <property type="match status" value="1"/>
</dbReference>
<comment type="cofactor">
    <cofactor evidence="1 7">
        <name>pyridoxal 5'-phosphate</name>
        <dbReference type="ChEBI" id="CHEBI:597326"/>
    </cofactor>
</comment>
<keyword evidence="3 7" id="KW-0663">Pyridoxal phosphate</keyword>
<accession>A0A8J1MEK3</accession>
<keyword evidence="4" id="KW-0620">Polyamine biosynthesis</keyword>
<dbReference type="Proteomes" id="UP000186698">
    <property type="component" value="Chromosome 2S"/>
</dbReference>
<dbReference type="PROSITE" id="PS00878">
    <property type="entry name" value="ODR_DC_2_1"/>
    <property type="match status" value="1"/>
</dbReference>
<proteinExistence type="inferred from homology"/>
<feature type="domain" description="Orn/DAP/Arg decarboxylase 2 N-terminal" evidence="8">
    <location>
        <begin position="108"/>
        <end position="344"/>
    </location>
</feature>
<dbReference type="SUPFAM" id="SSF51419">
    <property type="entry name" value="PLP-binding barrel"/>
    <property type="match status" value="1"/>
</dbReference>
<gene>
    <name evidence="10" type="primary">LOC121400625</name>
</gene>
<dbReference type="InterPro" id="IPR009006">
    <property type="entry name" value="Ala_racemase/Decarboxylase_C"/>
</dbReference>
<name>A0A8J1MEK3_XENLA</name>
<dbReference type="PRINTS" id="PR01179">
    <property type="entry name" value="ODADCRBXLASE"/>
</dbReference>
<dbReference type="GeneID" id="121400625"/>
<evidence type="ECO:0000256" key="7">
    <source>
        <dbReference type="PIRSR" id="PIRSR600183-50"/>
    </source>
</evidence>
<sequence>MTFPYINFVQSACLVSAVLQSSVAYVPLCKEFLDLSEMETNLNCIACHLQERNREKTEDISPLHTCIFLGGINLTLLDNSMSAQQFLKQKATSNSASGNEDAFYVADLGDIMQKHCQFMKELPRVKPFYAVKCNSTREVLQTLAYLGTGFACCSTAELDMVLRMGVPATDIVYANPCKQISHIRYAAEHGVRRMTFDCESELFKIAASYPQAEMILQIVADNRDSWHSLSGKCGVHINECENLLEKAKSLNIQVFGVSFHTGSGCKNTHSFRKAIEDARKAFDIGKKLGYKMRILDIGGGFPGDTEFLPTFEKFAEVINKSLDQCFSCNEDVEIIAEPGRYYVSSAFTAALNIVTKKEVTKKDGEGRRTLSYILNDGTFGSFLLNYLQIEEKNLKPFVGKDFDTALELFPSILWGPTCASEDEILNNVDLPELEMGDWIFFPNMGAYTISMNSNFNAFAAPKVYFVLTKEKSL</sequence>
<reference evidence="9" key="1">
    <citation type="submission" date="2024-06" db="UniProtKB">
        <authorList>
            <consortium name="RefSeq"/>
        </authorList>
    </citation>
    <scope>NUCLEOTIDE SEQUENCE [LARGE SCALE GENOMIC DNA]</scope>
    <source>
        <strain evidence="9">J_2021</strain>
    </source>
</reference>
<evidence type="ECO:0000313" key="9">
    <source>
        <dbReference type="Proteomes" id="UP000186698"/>
    </source>
</evidence>
<dbReference type="InterPro" id="IPR000183">
    <property type="entry name" value="Orn/DAP/Arg_de-COase"/>
</dbReference>
<dbReference type="InterPro" id="IPR002433">
    <property type="entry name" value="Orn_de-COase"/>
</dbReference>
<dbReference type="OrthoDB" id="5034579at2759"/>
<evidence type="ECO:0000256" key="5">
    <source>
        <dbReference type="ARBA" id="ARBA00023239"/>
    </source>
</evidence>
<reference evidence="10" key="2">
    <citation type="submission" date="2025-08" db="UniProtKB">
        <authorList>
            <consortium name="RefSeq"/>
        </authorList>
    </citation>
    <scope>IDENTIFICATION</scope>
    <source>
        <strain evidence="10">J_2021</strain>
        <tissue evidence="10">Erythrocytes</tissue>
    </source>
</reference>
<dbReference type="PANTHER" id="PTHR11482:SF64">
    <property type="entry name" value="ORNITHINE DECARBOXYLASE"/>
    <property type="match status" value="1"/>
</dbReference>
<dbReference type="Gene3D" id="3.20.20.10">
    <property type="entry name" value="Alanine racemase"/>
    <property type="match status" value="1"/>
</dbReference>
<dbReference type="GO" id="GO:0033387">
    <property type="term" value="P:putrescine biosynthetic process from arginine, via ornithine"/>
    <property type="evidence" value="ECO:0000318"/>
    <property type="project" value="GO_Central"/>
</dbReference>
<evidence type="ECO:0000259" key="8">
    <source>
        <dbReference type="Pfam" id="PF02784"/>
    </source>
</evidence>
<dbReference type="GO" id="GO:0004586">
    <property type="term" value="F:ornithine decarboxylase activity"/>
    <property type="evidence" value="ECO:0000318"/>
    <property type="project" value="GO_Central"/>
</dbReference>
<dbReference type="SUPFAM" id="SSF50621">
    <property type="entry name" value="Alanine racemase C-terminal domain-like"/>
    <property type="match status" value="1"/>
</dbReference>
<evidence type="ECO:0000256" key="1">
    <source>
        <dbReference type="ARBA" id="ARBA00001933"/>
    </source>
</evidence>
<evidence type="ECO:0000313" key="10">
    <source>
        <dbReference type="RefSeq" id="XP_041439988.1"/>
    </source>
</evidence>
<protein>
    <submittedName>
        <fullName evidence="10">Antizyme inhibitor 2-like</fullName>
    </submittedName>
</protein>
<dbReference type="Gene3D" id="2.40.37.10">
    <property type="entry name" value="Lyase, Ornithine Decarboxylase, Chain A, domain 1"/>
    <property type="match status" value="1"/>
</dbReference>
<dbReference type="PANTHER" id="PTHR11482">
    <property type="entry name" value="ARGININE/DIAMINOPIMELATE/ORNITHINE DECARBOXYLASE"/>
    <property type="match status" value="1"/>
</dbReference>
<comment type="function">
    <text evidence="6">Catalyzes the first and rate-limiting step of polyamine biosynthesis that converts ornithine into putrescine, which is the precursor for the polyamines, spermidine and spermine. Polyamines are essential for cell proliferation and are implicated in cellular processes, ranging from DNA replication to apoptosis.</text>
</comment>
<dbReference type="PRINTS" id="PR01182">
    <property type="entry name" value="ORNDCRBXLASE"/>
</dbReference>
<organism evidence="9 10">
    <name type="scientific">Xenopus laevis</name>
    <name type="common">African clawed frog</name>
    <dbReference type="NCBI Taxonomy" id="8355"/>
    <lineage>
        <taxon>Eukaryota</taxon>
        <taxon>Metazoa</taxon>
        <taxon>Chordata</taxon>
        <taxon>Craniata</taxon>
        <taxon>Vertebrata</taxon>
        <taxon>Euteleostomi</taxon>
        <taxon>Amphibia</taxon>
        <taxon>Batrachia</taxon>
        <taxon>Anura</taxon>
        <taxon>Pipoidea</taxon>
        <taxon>Pipidae</taxon>
        <taxon>Xenopodinae</taxon>
        <taxon>Xenopus</taxon>
        <taxon>Xenopus</taxon>
    </lineage>
</organism>
<dbReference type="GO" id="GO:0005737">
    <property type="term" value="C:cytoplasm"/>
    <property type="evidence" value="ECO:0000318"/>
    <property type="project" value="GO_Central"/>
</dbReference>
<dbReference type="RefSeq" id="XP_041439988.1">
    <property type="nucleotide sequence ID" value="XM_041584054.1"/>
</dbReference>
<dbReference type="FunFam" id="3.20.20.10:FF:000005">
    <property type="entry name" value="Ornithine decarboxylase"/>
    <property type="match status" value="1"/>
</dbReference>
<evidence type="ECO:0000256" key="4">
    <source>
        <dbReference type="ARBA" id="ARBA00023115"/>
    </source>
</evidence>
<keyword evidence="5" id="KW-0456">Lyase</keyword>
<dbReference type="KEGG" id="xla:121400625"/>
<feature type="active site" description="Proton donor" evidence="7">
    <location>
        <position position="418"/>
    </location>
</feature>
<dbReference type="InterPro" id="IPR022653">
    <property type="entry name" value="De-COase2_pyr-phos_BS"/>
</dbReference>
<evidence type="ECO:0000256" key="2">
    <source>
        <dbReference type="ARBA" id="ARBA00008872"/>
    </source>
</evidence>
<dbReference type="InterPro" id="IPR022644">
    <property type="entry name" value="De-COase2_N"/>
</dbReference>
<keyword evidence="9" id="KW-1185">Reference proteome</keyword>
<feature type="modified residue" description="N6-(pyridoxal phosphate)lysine" evidence="7">
    <location>
        <position position="132"/>
    </location>
</feature>
<dbReference type="InterPro" id="IPR029066">
    <property type="entry name" value="PLP-binding_barrel"/>
</dbReference>
<comment type="similarity">
    <text evidence="2">Belongs to the Orn/Lys/Arg decarboxylase class-II family.</text>
</comment>
<evidence type="ECO:0000256" key="3">
    <source>
        <dbReference type="ARBA" id="ARBA00022898"/>
    </source>
</evidence>
<dbReference type="Pfam" id="PF02784">
    <property type="entry name" value="Orn_Arg_deC_N"/>
    <property type="match status" value="1"/>
</dbReference>
<evidence type="ECO:0000256" key="6">
    <source>
        <dbReference type="ARBA" id="ARBA00037173"/>
    </source>
</evidence>
<dbReference type="AlphaFoldDB" id="A0A8J1MEK3"/>